<dbReference type="EMBL" id="WKFB01001012">
    <property type="protein sequence ID" value="KAF6716019.1"/>
    <property type="molecule type" value="Genomic_DNA"/>
</dbReference>
<reference evidence="5" key="1">
    <citation type="journal article" name="BMC Genomics">
        <title>Long-read sequencing and de novo genome assembly of marine medaka (Oryzias melastigma).</title>
        <authorList>
            <person name="Liang P."/>
            <person name="Saqib H.S.A."/>
            <person name="Ni X."/>
            <person name="Shen Y."/>
        </authorList>
    </citation>
    <scope>NUCLEOTIDE SEQUENCE</scope>
    <source>
        <strain evidence="5">Bigg-433</strain>
    </source>
</reference>
<feature type="domain" description="HECT" evidence="4">
    <location>
        <begin position="51"/>
        <end position="83"/>
    </location>
</feature>
<dbReference type="Pfam" id="PF00632">
    <property type="entry name" value="HECT"/>
    <property type="match status" value="1"/>
</dbReference>
<evidence type="ECO:0000256" key="1">
    <source>
        <dbReference type="ARBA" id="ARBA00022679"/>
    </source>
</evidence>
<dbReference type="Gene3D" id="3.90.1750.10">
    <property type="entry name" value="Hect, E3 ligase catalytic domains"/>
    <property type="match status" value="1"/>
</dbReference>
<evidence type="ECO:0000313" key="5">
    <source>
        <dbReference type="EMBL" id="KAF6716019.1"/>
    </source>
</evidence>
<dbReference type="InterPro" id="IPR000569">
    <property type="entry name" value="HECT_dom"/>
</dbReference>
<dbReference type="AlphaFoldDB" id="A0A834BUZ3"/>
<feature type="non-terminal residue" evidence="5">
    <location>
        <position position="1"/>
    </location>
</feature>
<keyword evidence="1" id="KW-0808">Transferase</keyword>
<comment type="caution">
    <text evidence="3">Lacks conserved residue(s) required for the propagation of feature annotation.</text>
</comment>
<sequence>DTHVQAHEIIAQLALAINHKKVSRFNICRSDVWDGAVGGFRRSTYSDNNDMFIQFTDDAGCFEEGLDTGGPRREFLTLLTNHLRTRPIFDGPQESRYVVYNAKAAREDEYFLAGKIIAVSIVHGGPAPHFLSKNLVDHIIGNPSFDATIEDVKDEEMGKVLHQFLEAASDESLQNIILQNSTMFQTAGCLRVVRTCEKHAFVEEYLRWYIIHRNHSWIQLEIIYGLASLDFFSALQQHSSVLAPVLSYSCKVLTASDMENMFIPNLSPPGSNRRQKEAKTLGFWADYLSDSEEKLTAVSLEELLMFATGLASLPPADTNSTNPVHK</sequence>
<dbReference type="GO" id="GO:0004842">
    <property type="term" value="F:ubiquitin-protein transferase activity"/>
    <property type="evidence" value="ECO:0007669"/>
    <property type="project" value="InterPro"/>
</dbReference>
<dbReference type="Proteomes" id="UP000646548">
    <property type="component" value="Unassembled WGS sequence"/>
</dbReference>
<name>A0A834BUZ3_ORYME</name>
<evidence type="ECO:0000256" key="2">
    <source>
        <dbReference type="ARBA" id="ARBA00022786"/>
    </source>
</evidence>
<proteinExistence type="predicted"/>
<evidence type="ECO:0000313" key="6">
    <source>
        <dbReference type="Proteomes" id="UP000646548"/>
    </source>
</evidence>
<organism evidence="5 6">
    <name type="scientific">Oryzias melastigma</name>
    <name type="common">Marine medaka</name>
    <dbReference type="NCBI Taxonomy" id="30732"/>
    <lineage>
        <taxon>Eukaryota</taxon>
        <taxon>Metazoa</taxon>
        <taxon>Chordata</taxon>
        <taxon>Craniata</taxon>
        <taxon>Vertebrata</taxon>
        <taxon>Euteleostomi</taxon>
        <taxon>Actinopterygii</taxon>
        <taxon>Neopterygii</taxon>
        <taxon>Teleostei</taxon>
        <taxon>Neoteleostei</taxon>
        <taxon>Acanthomorphata</taxon>
        <taxon>Ovalentaria</taxon>
        <taxon>Atherinomorphae</taxon>
        <taxon>Beloniformes</taxon>
        <taxon>Adrianichthyidae</taxon>
        <taxon>Oryziinae</taxon>
        <taxon>Oryzias</taxon>
    </lineage>
</organism>
<evidence type="ECO:0000256" key="3">
    <source>
        <dbReference type="PROSITE-ProRule" id="PRU00104"/>
    </source>
</evidence>
<dbReference type="PROSITE" id="PS50237">
    <property type="entry name" value="HECT"/>
    <property type="match status" value="1"/>
</dbReference>
<evidence type="ECO:0000259" key="4">
    <source>
        <dbReference type="PROSITE" id="PS50237"/>
    </source>
</evidence>
<protein>
    <submittedName>
        <fullName evidence="5">G2/M phase-specific E3 ubiquitin-protein ligase</fullName>
    </submittedName>
</protein>
<comment type="caution">
    <text evidence="5">The sequence shown here is derived from an EMBL/GenBank/DDBJ whole genome shotgun (WGS) entry which is preliminary data.</text>
</comment>
<keyword evidence="2 3" id="KW-0833">Ubl conjugation pathway</keyword>
<gene>
    <name evidence="5" type="ORF">FQA47_017059</name>
</gene>
<accession>A0A834BUZ3</accession>
<dbReference type="SUPFAM" id="SSF56204">
    <property type="entry name" value="Hect, E3 ligase catalytic domain"/>
    <property type="match status" value="1"/>
</dbReference>
<dbReference type="InterPro" id="IPR035983">
    <property type="entry name" value="Hect_E3_ubiquitin_ligase"/>
</dbReference>